<evidence type="ECO:0000259" key="7">
    <source>
        <dbReference type="Pfam" id="PF00350"/>
    </source>
</evidence>
<dbReference type="InterPro" id="IPR027094">
    <property type="entry name" value="Mitofusin_fam"/>
</dbReference>
<feature type="domain" description="Dynamin N-terminal" evidence="7">
    <location>
        <begin position="627"/>
        <end position="849"/>
    </location>
</feature>
<dbReference type="InterPro" id="IPR045063">
    <property type="entry name" value="Dynamin_N"/>
</dbReference>
<evidence type="ECO:0000256" key="5">
    <source>
        <dbReference type="ARBA" id="ARBA00023136"/>
    </source>
</evidence>
<keyword evidence="2" id="KW-0547">Nucleotide-binding</keyword>
<evidence type="ECO:0000313" key="8">
    <source>
        <dbReference type="EMBL" id="KOO50741.1"/>
    </source>
</evidence>
<comment type="subcellular location">
    <subcellularLocation>
        <location evidence="1">Membrane</location>
    </subcellularLocation>
</comment>
<keyword evidence="3" id="KW-0378">Hydrolase</keyword>
<dbReference type="GO" id="GO:0016020">
    <property type="term" value="C:membrane"/>
    <property type="evidence" value="ECO:0007669"/>
    <property type="project" value="UniProtKB-SubCell"/>
</dbReference>
<keyword evidence="9" id="KW-1185">Reference proteome</keyword>
<proteinExistence type="predicted"/>
<accession>A0A0M0LID0</accession>
<feature type="coiled-coil region" evidence="6">
    <location>
        <begin position="497"/>
        <end position="531"/>
    </location>
</feature>
<organism evidence="8 9">
    <name type="scientific">Priestia koreensis</name>
    <dbReference type="NCBI Taxonomy" id="284581"/>
    <lineage>
        <taxon>Bacteria</taxon>
        <taxon>Bacillati</taxon>
        <taxon>Bacillota</taxon>
        <taxon>Bacilli</taxon>
        <taxon>Bacillales</taxon>
        <taxon>Bacillaceae</taxon>
        <taxon>Priestia</taxon>
    </lineage>
</organism>
<evidence type="ECO:0000256" key="6">
    <source>
        <dbReference type="SAM" id="Coils"/>
    </source>
</evidence>
<dbReference type="EMBL" id="LILC01000002">
    <property type="protein sequence ID" value="KOO50741.1"/>
    <property type="molecule type" value="Genomic_DNA"/>
</dbReference>
<evidence type="ECO:0000256" key="3">
    <source>
        <dbReference type="ARBA" id="ARBA00022801"/>
    </source>
</evidence>
<dbReference type="PANTHER" id="PTHR10465:SF0">
    <property type="entry name" value="SARCALUMENIN"/>
    <property type="match status" value="1"/>
</dbReference>
<comment type="caution">
    <text evidence="8">The sequence shown here is derived from an EMBL/GenBank/DDBJ whole genome shotgun (WGS) entry which is preliminary data.</text>
</comment>
<dbReference type="AlphaFoldDB" id="A0A0M0LID0"/>
<evidence type="ECO:0000256" key="2">
    <source>
        <dbReference type="ARBA" id="ARBA00022741"/>
    </source>
</evidence>
<gene>
    <name evidence="8" type="ORF">AMD01_03095</name>
</gene>
<evidence type="ECO:0000313" key="9">
    <source>
        <dbReference type="Proteomes" id="UP000037558"/>
    </source>
</evidence>
<dbReference type="RefSeq" id="WP_053399913.1">
    <property type="nucleotide sequence ID" value="NZ_LILC01000002.1"/>
</dbReference>
<feature type="domain" description="Dynamin N-terminal" evidence="7">
    <location>
        <begin position="47"/>
        <end position="200"/>
    </location>
</feature>
<name>A0A0M0LID0_9BACI</name>
<dbReference type="STRING" id="284581.AMD01_03095"/>
<keyword evidence="4" id="KW-0342">GTP-binding</keyword>
<dbReference type="SUPFAM" id="SSF52540">
    <property type="entry name" value="P-loop containing nucleoside triphosphate hydrolases"/>
    <property type="match status" value="2"/>
</dbReference>
<dbReference type="PANTHER" id="PTHR10465">
    <property type="entry name" value="TRANSMEMBRANE GTPASE FZO1"/>
    <property type="match status" value="1"/>
</dbReference>
<keyword evidence="6" id="KW-0175">Coiled coil</keyword>
<reference evidence="9" key="1">
    <citation type="submission" date="2015-08" db="EMBL/GenBank/DDBJ databases">
        <title>Fjat-14210 dsm16467.</title>
        <authorList>
            <person name="Liu B."/>
            <person name="Wang J."/>
            <person name="Zhu Y."/>
            <person name="Liu G."/>
            <person name="Chen Q."/>
            <person name="Chen Z."/>
            <person name="Lan J."/>
            <person name="Che J."/>
            <person name="Ge C."/>
            <person name="Shi H."/>
            <person name="Pan Z."/>
            <person name="Liu X."/>
        </authorList>
    </citation>
    <scope>NUCLEOTIDE SEQUENCE [LARGE SCALE GENOMIC DNA]</scope>
    <source>
        <strain evidence="9">DSM 16467</strain>
    </source>
</reference>
<dbReference type="Pfam" id="PF00350">
    <property type="entry name" value="Dynamin_N"/>
    <property type="match status" value="2"/>
</dbReference>
<dbReference type="OrthoDB" id="5477114at2"/>
<dbReference type="Proteomes" id="UP000037558">
    <property type="component" value="Unassembled WGS sequence"/>
</dbReference>
<dbReference type="GO" id="GO:0003924">
    <property type="term" value="F:GTPase activity"/>
    <property type="evidence" value="ECO:0007669"/>
    <property type="project" value="InterPro"/>
</dbReference>
<evidence type="ECO:0000256" key="1">
    <source>
        <dbReference type="ARBA" id="ARBA00004370"/>
    </source>
</evidence>
<dbReference type="PATRIC" id="fig|284581.3.peg.905"/>
<dbReference type="CDD" id="cd09912">
    <property type="entry name" value="DLP_2"/>
    <property type="match status" value="2"/>
</dbReference>
<evidence type="ECO:0000256" key="4">
    <source>
        <dbReference type="ARBA" id="ARBA00023134"/>
    </source>
</evidence>
<dbReference type="Gene3D" id="3.40.50.300">
    <property type="entry name" value="P-loop containing nucleotide triphosphate hydrolases"/>
    <property type="match status" value="2"/>
</dbReference>
<dbReference type="GO" id="GO:0005525">
    <property type="term" value="F:GTP binding"/>
    <property type="evidence" value="ECO:0007669"/>
    <property type="project" value="UniProtKB-KW"/>
</dbReference>
<keyword evidence="5" id="KW-0472">Membrane</keyword>
<dbReference type="InterPro" id="IPR027417">
    <property type="entry name" value="P-loop_NTPase"/>
</dbReference>
<protein>
    <recommendedName>
        <fullName evidence="7">Dynamin N-terminal domain-containing protein</fullName>
    </recommendedName>
</protein>
<sequence length="1202" mass="138525">MVETKNQQLTGLLTALYERFEQEGDYENAQKVLQLLRKWIKNQFVMAFCGHFSAGKSSMINELVGHSLLPASPIPTSANLVSVQGGEEHATIHYTNGEAVRYPAPYDFEKIKQFCKLGDEISEVHLSVSGNLLPKDVVVMDTPGIDSTDDAHRIATESALHLADVIFYVMDYNHVQSELNFQFTKRLKEQGKRVYLIINQIDKHRDSELSFPSFQHAVSSSFANWNVYPDGIFYTSIKKPEYPGNQLADVKRFISGVVQEHQNGAESSIRAALRTLIDDHVQFVERKSDSYIEQMTEELANTNETAFIIERLKAIEETKKSGAEQKDVMEKVFRTESKKIIENANIMTYPIRELARAFVESMQPGFKVGLLFSKKKTEQERIERLDAFYASLQEQVTAQLDWHVRQYLTGWLKKFDIQSGDLKDRAEAFSVSFSKEMLAQLVKTGAVLSGDYVLVYTNDVMTEIRKQAERESTAFLTDALVKWSSNEEERLASERTELQAKRDYNRANQLLEQQRKELREAEQALGILMKEHPKVPSDERIYQMIQEQFQWASAEQQEQVQSIDLNGETFEVSEAHIEVNRTERTVEQTICALDQAIEVTGVLEQLSSIQKQMKKRKENLQNQSFTVALFGAFSAGKSSFANALIGESVLPVSPNPTTATINKIVPPTSDHPHQTVQVTLKTEEALLTELKLSLRFFQYDVSTMEEALKAIAEVERTNPNVDAKKKLHLSFLQAVQKGYKAVASHLGSRLQITLAEFGDYVAEEYKACFVEMIELFYDCAITQKGITLVDTPGADSINARHTGVAFNYIKSADAVLFVTYYNHAFSKADREFLIQLGRVKDLFSLDKMFFLINAADLASSKEELNTVIRYVHDQLTQYGIRFPRLFPISSLEALQDEMNPKFVDFKQHFYHFIENELREIVMKAAYEDMKTAHDMIHEIEELQTAAQRDEKGYLQHLSQKEEQSLRNLEGVRQEIKEDVIHQEIKELLYYVNQRVFLRYADFFRESFNPATIKEEKGKIKEQLARNLRELLEAMSFDTMQELRATTLRMEQFLTKKAFDRHRVFLQQLVSSEMPLQPDGLTIASFPAFELSPPIADDDIPLFEPSLQLYKNSKRFFAKNEKEKMKMAIQEKAEPLLKTYLQQEEQVFVKDYSQTWHTYSDAYFMEMREELAQYFDGLRNIVRQPIDQDHLKKWKQDLLQLLQ</sequence>